<dbReference type="KEGG" id="psac:PSM36_2488"/>
<dbReference type="RefSeq" id="WP_076931134.1">
    <property type="nucleotide sequence ID" value="NZ_LT605205.1"/>
</dbReference>
<dbReference type="EMBL" id="LT605205">
    <property type="protein sequence ID" value="SCD21290.1"/>
    <property type="molecule type" value="Genomic_DNA"/>
</dbReference>
<accession>A0A1R3T2F3</accession>
<dbReference type="Pfam" id="PF14300">
    <property type="entry name" value="DMP19"/>
    <property type="match status" value="1"/>
</dbReference>
<name>A0A1R3T2F3_9BACT</name>
<dbReference type="Proteomes" id="UP000187464">
    <property type="component" value="Chromosome I"/>
</dbReference>
<protein>
    <recommendedName>
        <fullName evidence="1">DNA mimic protein DMP19 C-terminal domain-containing protein</fullName>
    </recommendedName>
</protein>
<dbReference type="InterPro" id="IPR025402">
    <property type="entry name" value="DMP19_C"/>
</dbReference>
<dbReference type="AlphaFoldDB" id="A0A1R3T2F3"/>
<dbReference type="STRING" id="1642647.PSM36_2488"/>
<gene>
    <name evidence="2" type="ORF">PSM36_2488</name>
</gene>
<dbReference type="Gene3D" id="1.20.1420.60">
    <property type="match status" value="1"/>
</dbReference>
<feature type="domain" description="DNA mimic protein DMP19 C-terminal" evidence="1">
    <location>
        <begin position="42"/>
        <end position="157"/>
    </location>
</feature>
<evidence type="ECO:0000313" key="3">
    <source>
        <dbReference type="Proteomes" id="UP000187464"/>
    </source>
</evidence>
<sequence>MIQIHENKLIEAAEKGMDEFLKVFIDAYLEALDGEITAENMDRLNGYQHTLLALRFFTKEVNEGGFVQLIQNGYGGYIFDNPVAKALKQMGAKGFSKILYKAKEIYDTHRTELERETTEEEFMAMYTDFEQFDELEEKFFYIEEEEISIIAQYVDENLEDFAEIVK</sequence>
<proteinExistence type="predicted"/>
<evidence type="ECO:0000313" key="2">
    <source>
        <dbReference type="EMBL" id="SCD21290.1"/>
    </source>
</evidence>
<reference evidence="2 3" key="1">
    <citation type="submission" date="2016-08" db="EMBL/GenBank/DDBJ databases">
        <authorList>
            <person name="Seilhamer J.J."/>
        </authorList>
    </citation>
    <scope>NUCLEOTIDE SEQUENCE [LARGE SCALE GENOMIC DNA]</scope>
    <source>
        <strain evidence="2">M3/6</strain>
    </source>
</reference>
<keyword evidence="3" id="KW-1185">Reference proteome</keyword>
<evidence type="ECO:0000259" key="1">
    <source>
        <dbReference type="Pfam" id="PF14300"/>
    </source>
</evidence>
<organism evidence="2 3">
    <name type="scientific">Proteiniphilum saccharofermentans</name>
    <dbReference type="NCBI Taxonomy" id="1642647"/>
    <lineage>
        <taxon>Bacteria</taxon>
        <taxon>Pseudomonadati</taxon>
        <taxon>Bacteroidota</taxon>
        <taxon>Bacteroidia</taxon>
        <taxon>Bacteroidales</taxon>
        <taxon>Dysgonomonadaceae</taxon>
        <taxon>Proteiniphilum</taxon>
    </lineage>
</organism>